<feature type="transmembrane region" description="Helical" evidence="1">
    <location>
        <begin position="253"/>
        <end position="275"/>
    </location>
</feature>
<keyword evidence="3" id="KW-1185">Reference proteome</keyword>
<accession>A0A9P5U587</accession>
<protein>
    <submittedName>
        <fullName evidence="2">Uncharacterized protein</fullName>
    </submittedName>
</protein>
<keyword evidence="1" id="KW-1133">Transmembrane helix</keyword>
<organism evidence="2 3">
    <name type="scientific">Rhodocollybia butyracea</name>
    <dbReference type="NCBI Taxonomy" id="206335"/>
    <lineage>
        <taxon>Eukaryota</taxon>
        <taxon>Fungi</taxon>
        <taxon>Dikarya</taxon>
        <taxon>Basidiomycota</taxon>
        <taxon>Agaricomycotina</taxon>
        <taxon>Agaricomycetes</taxon>
        <taxon>Agaricomycetidae</taxon>
        <taxon>Agaricales</taxon>
        <taxon>Marasmiineae</taxon>
        <taxon>Omphalotaceae</taxon>
        <taxon>Rhodocollybia</taxon>
    </lineage>
</organism>
<sequence>MGTTGQATTFADGKNVPSVFSVVLDGGAPLQMNFSGVSDGIIYETPSLSEGFHLLEVNLSVPTGGQYFDYALINPGPSTPLINTSDASYQALFVNYTDPTIVYKGQWNDSSGLPFKTTFNSGATIQFPLPGYNVTLLGHITPGFLPDEFQLGNIFLNVTIDDHLPVTYNVSTPTGNGAKSTSTLYIECFTAQEEVDFQIHNITVEVIELSGLPFIFRGFTYTSFFDTLKDMPNLTEPVLTPSMPSHTIPTGRLTGAIVGSLIGVVLAVLVMLMIWRKKQGVKDVQRYRGIPEPNLMMALNSAKGKSFNPFLKTYVAPVLHHASKAQVQKTAVVLLSPPPPSLHENNVEVFTSL</sequence>
<dbReference type="OrthoDB" id="2901006at2759"/>
<dbReference type="Proteomes" id="UP000772434">
    <property type="component" value="Unassembled WGS sequence"/>
</dbReference>
<dbReference type="AlphaFoldDB" id="A0A9P5U587"/>
<gene>
    <name evidence="2" type="ORF">BDP27DRAFT_993485</name>
</gene>
<evidence type="ECO:0000256" key="1">
    <source>
        <dbReference type="SAM" id="Phobius"/>
    </source>
</evidence>
<dbReference type="EMBL" id="JADNRY010000083">
    <property type="protein sequence ID" value="KAF9066721.1"/>
    <property type="molecule type" value="Genomic_DNA"/>
</dbReference>
<evidence type="ECO:0000313" key="3">
    <source>
        <dbReference type="Proteomes" id="UP000772434"/>
    </source>
</evidence>
<reference evidence="2" key="1">
    <citation type="submission" date="2020-11" db="EMBL/GenBank/DDBJ databases">
        <authorList>
            <consortium name="DOE Joint Genome Institute"/>
            <person name="Ahrendt S."/>
            <person name="Riley R."/>
            <person name="Andreopoulos W."/>
            <person name="Labutti K."/>
            <person name="Pangilinan J."/>
            <person name="Ruiz-Duenas F.J."/>
            <person name="Barrasa J.M."/>
            <person name="Sanchez-Garcia M."/>
            <person name="Camarero S."/>
            <person name="Miyauchi S."/>
            <person name="Serrano A."/>
            <person name="Linde D."/>
            <person name="Babiker R."/>
            <person name="Drula E."/>
            <person name="Ayuso-Fernandez I."/>
            <person name="Pacheco R."/>
            <person name="Padilla G."/>
            <person name="Ferreira P."/>
            <person name="Barriuso J."/>
            <person name="Kellner H."/>
            <person name="Castanera R."/>
            <person name="Alfaro M."/>
            <person name="Ramirez L."/>
            <person name="Pisabarro A.G."/>
            <person name="Kuo A."/>
            <person name="Tritt A."/>
            <person name="Lipzen A."/>
            <person name="He G."/>
            <person name="Yan M."/>
            <person name="Ng V."/>
            <person name="Cullen D."/>
            <person name="Martin F."/>
            <person name="Rosso M.-N."/>
            <person name="Henrissat B."/>
            <person name="Hibbett D."/>
            <person name="Martinez A.T."/>
            <person name="Grigoriev I.V."/>
        </authorList>
    </citation>
    <scope>NUCLEOTIDE SEQUENCE</scope>
    <source>
        <strain evidence="2">AH 40177</strain>
    </source>
</reference>
<keyword evidence="1" id="KW-0812">Transmembrane</keyword>
<keyword evidence="1" id="KW-0472">Membrane</keyword>
<evidence type="ECO:0000313" key="2">
    <source>
        <dbReference type="EMBL" id="KAF9066721.1"/>
    </source>
</evidence>
<proteinExistence type="predicted"/>
<name>A0A9P5U587_9AGAR</name>
<comment type="caution">
    <text evidence="2">The sequence shown here is derived from an EMBL/GenBank/DDBJ whole genome shotgun (WGS) entry which is preliminary data.</text>
</comment>